<dbReference type="PANTHER" id="PTHR43279:SF1">
    <property type="entry name" value="CATECHOL-2,3-DIOXYGENASE"/>
    <property type="match status" value="1"/>
</dbReference>
<organism evidence="2 3">
    <name type="scientific">Candidatus Desulfolinea nitratireducens</name>
    <dbReference type="NCBI Taxonomy" id="2841698"/>
    <lineage>
        <taxon>Bacteria</taxon>
        <taxon>Bacillati</taxon>
        <taxon>Chloroflexota</taxon>
        <taxon>Anaerolineae</taxon>
        <taxon>Anaerolineales</taxon>
        <taxon>Anaerolineales incertae sedis</taxon>
        <taxon>Candidatus Desulfolinea</taxon>
    </lineage>
</organism>
<gene>
    <name evidence="2" type="ORF">H8E29_11845</name>
</gene>
<feature type="domain" description="VOC" evidence="1">
    <location>
        <begin position="188"/>
        <end position="306"/>
    </location>
</feature>
<dbReference type="InterPro" id="IPR037523">
    <property type="entry name" value="VOC_core"/>
</dbReference>
<dbReference type="PROSITE" id="PS51819">
    <property type="entry name" value="VOC"/>
    <property type="match status" value="2"/>
</dbReference>
<dbReference type="Pfam" id="PF00903">
    <property type="entry name" value="Glyoxalase"/>
    <property type="match status" value="2"/>
</dbReference>
<dbReference type="Proteomes" id="UP000614469">
    <property type="component" value="Unassembled WGS sequence"/>
</dbReference>
<sequence length="306" mass="33914">MSRYPEPENKTDFSIHPDTKIASLSLTVSNLEEQIAFYEQMLGFQLLSREAKQARLGIGSRELIHLVEEPDPKRYQRVTGLYHFAILLPNRRELARSMARLFSAQYPNSPTDHILTKTTYLDDPEGNGIELYAESPEDGAWFMDENSFYARRSDGSLSNGREALDLDELFSHLKKDEEMDLPISQETRIGHMHIHVRNIAEAVDFYHGVLGFDVMGKSAAMRAAFLSAGGYHHHIGLNIWQGEGAPGPPPGALGLRHFSIGLPDQSALDAVIARVDAAGIPANQVDNGLLLADPSQNGVLLINKKS</sequence>
<dbReference type="SUPFAM" id="SSF54593">
    <property type="entry name" value="Glyoxalase/Bleomycin resistance protein/Dihydroxybiphenyl dioxygenase"/>
    <property type="match status" value="1"/>
</dbReference>
<dbReference type="InterPro" id="IPR029068">
    <property type="entry name" value="Glyas_Bleomycin-R_OHBP_Dase"/>
</dbReference>
<accession>A0A8J6TF51</accession>
<dbReference type="PANTHER" id="PTHR43279">
    <property type="entry name" value="CATECHOL-2,3-DIOXYGENASE"/>
    <property type="match status" value="1"/>
</dbReference>
<dbReference type="InterPro" id="IPR004360">
    <property type="entry name" value="Glyas_Fos-R_dOase_dom"/>
</dbReference>
<evidence type="ECO:0000259" key="1">
    <source>
        <dbReference type="PROSITE" id="PS51819"/>
    </source>
</evidence>
<name>A0A8J6TF51_9CHLR</name>
<protein>
    <submittedName>
        <fullName evidence="2">VOC family protein</fullName>
    </submittedName>
</protein>
<reference evidence="2 3" key="1">
    <citation type="submission" date="2020-08" db="EMBL/GenBank/DDBJ databases">
        <title>Bridging the membrane lipid divide: bacteria of the FCB group superphylum have the potential to synthesize archaeal ether lipids.</title>
        <authorList>
            <person name="Villanueva L."/>
            <person name="Von Meijenfeldt F.A.B."/>
            <person name="Westbye A.B."/>
            <person name="Yadav S."/>
            <person name="Hopmans E.C."/>
            <person name="Dutilh B.E."/>
            <person name="Sinninghe Damste J.S."/>
        </authorList>
    </citation>
    <scope>NUCLEOTIDE SEQUENCE [LARGE SCALE GENOMIC DNA]</scope>
    <source>
        <strain evidence="2">NIOZ-UU36</strain>
    </source>
</reference>
<comment type="caution">
    <text evidence="2">The sequence shown here is derived from an EMBL/GenBank/DDBJ whole genome shotgun (WGS) entry which is preliminary data.</text>
</comment>
<proteinExistence type="predicted"/>
<evidence type="ECO:0000313" key="3">
    <source>
        <dbReference type="Proteomes" id="UP000614469"/>
    </source>
</evidence>
<dbReference type="CDD" id="cd16359">
    <property type="entry name" value="VOC_BsCatE_like_C"/>
    <property type="match status" value="1"/>
</dbReference>
<feature type="domain" description="VOC" evidence="1">
    <location>
        <begin position="20"/>
        <end position="134"/>
    </location>
</feature>
<evidence type="ECO:0000313" key="2">
    <source>
        <dbReference type="EMBL" id="MBC8335951.1"/>
    </source>
</evidence>
<dbReference type="EMBL" id="JACNJN010000133">
    <property type="protein sequence ID" value="MBC8335951.1"/>
    <property type="molecule type" value="Genomic_DNA"/>
</dbReference>
<dbReference type="Gene3D" id="3.10.180.10">
    <property type="entry name" value="2,3-Dihydroxybiphenyl 1,2-Dioxygenase, domain 1"/>
    <property type="match status" value="2"/>
</dbReference>
<dbReference type="AlphaFoldDB" id="A0A8J6TF51"/>